<dbReference type="Pfam" id="PF00501">
    <property type="entry name" value="AMP-binding"/>
    <property type="match status" value="1"/>
</dbReference>
<dbReference type="RefSeq" id="XP_016634016.1">
    <property type="nucleotide sequence ID" value="XM_016775036.1"/>
</dbReference>
<dbReference type="InterPro" id="IPR045851">
    <property type="entry name" value="AMP-bd_C_sf"/>
</dbReference>
<evidence type="ECO:0000259" key="2">
    <source>
        <dbReference type="Pfam" id="PF13193"/>
    </source>
</evidence>
<reference evidence="3 4" key="1">
    <citation type="submission" date="2015-01" db="EMBL/GenBank/DDBJ databases">
        <title>The Genome Sequence of Fonsecaea multimorphosa CBS 102226.</title>
        <authorList>
            <consortium name="The Broad Institute Genomics Platform"/>
            <person name="Cuomo C."/>
            <person name="de Hoog S."/>
            <person name="Gorbushina A."/>
            <person name="Stielow B."/>
            <person name="Teixiera M."/>
            <person name="Abouelleil A."/>
            <person name="Chapman S.B."/>
            <person name="Priest M."/>
            <person name="Young S.K."/>
            <person name="Wortman J."/>
            <person name="Nusbaum C."/>
            <person name="Birren B."/>
        </authorList>
    </citation>
    <scope>NUCLEOTIDE SEQUENCE [LARGE SCALE GENOMIC DNA]</scope>
    <source>
        <strain evidence="3 4">CBS 102226</strain>
    </source>
</reference>
<dbReference type="AlphaFoldDB" id="A0A0D2KT48"/>
<evidence type="ECO:0008006" key="5">
    <source>
        <dbReference type="Google" id="ProtNLM"/>
    </source>
</evidence>
<dbReference type="PROSITE" id="PS00455">
    <property type="entry name" value="AMP_BINDING"/>
    <property type="match status" value="1"/>
</dbReference>
<keyword evidence="4" id="KW-1185">Reference proteome</keyword>
<gene>
    <name evidence="3" type="ORF">Z520_04530</name>
</gene>
<dbReference type="STRING" id="1442371.A0A0D2KT48"/>
<dbReference type="OrthoDB" id="6509636at2759"/>
<dbReference type="PANTHER" id="PTHR24096:SF424">
    <property type="entry name" value="ACETYL-COA SYNTHETASE-LIKE PROTEIN-RELATED"/>
    <property type="match status" value="1"/>
</dbReference>
<feature type="domain" description="AMP-binding enzyme C-terminal" evidence="2">
    <location>
        <begin position="474"/>
        <end position="548"/>
    </location>
</feature>
<dbReference type="VEuPathDB" id="FungiDB:Z520_04530"/>
<dbReference type="PANTHER" id="PTHR24096">
    <property type="entry name" value="LONG-CHAIN-FATTY-ACID--COA LIGASE"/>
    <property type="match status" value="1"/>
</dbReference>
<dbReference type="InterPro" id="IPR000873">
    <property type="entry name" value="AMP-dep_synth/lig_dom"/>
</dbReference>
<dbReference type="GeneID" id="27710276"/>
<dbReference type="GO" id="GO:0016405">
    <property type="term" value="F:CoA-ligase activity"/>
    <property type="evidence" value="ECO:0007669"/>
    <property type="project" value="TreeGrafter"/>
</dbReference>
<dbReference type="InterPro" id="IPR042099">
    <property type="entry name" value="ANL_N_sf"/>
</dbReference>
<evidence type="ECO:0000313" key="3">
    <source>
        <dbReference type="EMBL" id="KIX99893.1"/>
    </source>
</evidence>
<dbReference type="Gene3D" id="3.40.50.12780">
    <property type="entry name" value="N-terminal domain of ligase-like"/>
    <property type="match status" value="1"/>
</dbReference>
<dbReference type="Proteomes" id="UP000053411">
    <property type="component" value="Unassembled WGS sequence"/>
</dbReference>
<feature type="domain" description="AMP-dependent synthetase/ligase" evidence="1">
    <location>
        <begin position="49"/>
        <end position="420"/>
    </location>
</feature>
<name>A0A0D2KT48_9EURO</name>
<evidence type="ECO:0000259" key="1">
    <source>
        <dbReference type="Pfam" id="PF00501"/>
    </source>
</evidence>
<dbReference type="Pfam" id="PF13193">
    <property type="entry name" value="AMP-binding_C"/>
    <property type="match status" value="1"/>
</dbReference>
<dbReference type="EMBL" id="KN848068">
    <property type="protein sequence ID" value="KIX99893.1"/>
    <property type="molecule type" value="Genomic_DNA"/>
</dbReference>
<sequence>MFRSPYSIDIPLIDVNTFVFQSGSKASREAPQYFDADTPAKCFSLAEGEIYSKRLALGLQQLGLQSDERLLLYSNNRLFFPVVIWGTIAAGCIFTAASPSASVTELAYQMRDSGATLLLTGPDGIDAALKAASEAGLSRSRIYVFHDPDEDLSSYSLHGLPSWTDIWTSEDAVRHWSWKRLATLEEVDGKTAIVNYSSGTTGLPKGVQISHYNLVSNSVQLLFKRALVGSTPQARARKERLDVSGERWLAPLPMYHAYGQTYYGINAAVLGAKVFIMSKFNVIRYLQYLDAYRITFMTGVPTVIAMLCKQDAPERYNLKSLEQVVSGSAPLDPKLGRLLASLYLRPGVQVKQGWGMTECTCSATGFSPDEEDDGRSIGWLNPNCAAKIVPVDEELTKPTGSGQKAGEIWLSGPNIMKGYWNKPGATAETIVHEDGHRWLRTGDIGYCDDQGKFYIVDRLKELIKIKGLQVSPTELELTLLNHPKVTDAAVVGAMINGEEYVRAFVVRKNDTLTAKELFEMIQKNFAPHKWLTGGIYFIDAIPRTGSGKIMRRKLPQVPPTRPVKL</sequence>
<dbReference type="InterPro" id="IPR025110">
    <property type="entry name" value="AMP-bd_C"/>
</dbReference>
<organism evidence="3 4">
    <name type="scientific">Fonsecaea multimorphosa CBS 102226</name>
    <dbReference type="NCBI Taxonomy" id="1442371"/>
    <lineage>
        <taxon>Eukaryota</taxon>
        <taxon>Fungi</taxon>
        <taxon>Dikarya</taxon>
        <taxon>Ascomycota</taxon>
        <taxon>Pezizomycotina</taxon>
        <taxon>Eurotiomycetes</taxon>
        <taxon>Chaetothyriomycetidae</taxon>
        <taxon>Chaetothyriales</taxon>
        <taxon>Herpotrichiellaceae</taxon>
        <taxon>Fonsecaea</taxon>
    </lineage>
</organism>
<accession>A0A0D2KT48</accession>
<protein>
    <recommendedName>
        <fullName evidence="5">AMP-dependent synthetase/ligase domain-containing protein</fullName>
    </recommendedName>
</protein>
<proteinExistence type="predicted"/>
<dbReference type="Gene3D" id="3.30.300.30">
    <property type="match status" value="1"/>
</dbReference>
<dbReference type="SUPFAM" id="SSF56801">
    <property type="entry name" value="Acetyl-CoA synthetase-like"/>
    <property type="match status" value="1"/>
</dbReference>
<evidence type="ECO:0000313" key="4">
    <source>
        <dbReference type="Proteomes" id="UP000053411"/>
    </source>
</evidence>
<dbReference type="InterPro" id="IPR020845">
    <property type="entry name" value="AMP-binding_CS"/>
</dbReference>